<dbReference type="InterPro" id="IPR041489">
    <property type="entry name" value="PDZ_6"/>
</dbReference>
<feature type="transmembrane region" description="Helical" evidence="1">
    <location>
        <begin position="59"/>
        <end position="77"/>
    </location>
</feature>
<dbReference type="RefSeq" id="WP_160838221.1">
    <property type="nucleotide sequence ID" value="NZ_WMET01000003.1"/>
</dbReference>
<keyword evidence="1" id="KW-1133">Transmembrane helix</keyword>
<dbReference type="InterPro" id="IPR001478">
    <property type="entry name" value="PDZ"/>
</dbReference>
<feature type="transmembrane region" description="Helical" evidence="1">
    <location>
        <begin position="136"/>
        <end position="154"/>
    </location>
</feature>
<accession>A0A845DXD4</accession>
<evidence type="ECO:0000313" key="4">
    <source>
        <dbReference type="Proteomes" id="UP000460949"/>
    </source>
</evidence>
<dbReference type="EMBL" id="WMET01000003">
    <property type="protein sequence ID" value="MYL20962.1"/>
    <property type="molecule type" value="Genomic_DNA"/>
</dbReference>
<dbReference type="Proteomes" id="UP000460949">
    <property type="component" value="Unassembled WGS sequence"/>
</dbReference>
<proteinExistence type="predicted"/>
<dbReference type="Pfam" id="PF17820">
    <property type="entry name" value="PDZ_6"/>
    <property type="match status" value="1"/>
</dbReference>
<organism evidence="3 4">
    <name type="scientific">Halobacillus litoralis</name>
    <dbReference type="NCBI Taxonomy" id="45668"/>
    <lineage>
        <taxon>Bacteria</taxon>
        <taxon>Bacillati</taxon>
        <taxon>Bacillota</taxon>
        <taxon>Bacilli</taxon>
        <taxon>Bacillales</taxon>
        <taxon>Bacillaceae</taxon>
        <taxon>Halobacillus</taxon>
    </lineage>
</organism>
<feature type="domain" description="PDZ" evidence="2">
    <location>
        <begin position="274"/>
        <end position="361"/>
    </location>
</feature>
<keyword evidence="1" id="KW-0812">Transmembrane</keyword>
<feature type="transmembrane region" description="Helical" evidence="1">
    <location>
        <begin position="247"/>
        <end position="264"/>
    </location>
</feature>
<reference evidence="3 4" key="1">
    <citation type="submission" date="2019-11" db="EMBL/GenBank/DDBJ databases">
        <title>Genome sequences of 17 halophilic strains isolated from different environments.</title>
        <authorList>
            <person name="Furrow R.E."/>
        </authorList>
    </citation>
    <scope>NUCLEOTIDE SEQUENCE [LARGE SCALE GENOMIC DNA]</scope>
    <source>
        <strain evidence="3 4">22511_23_Filter</strain>
    </source>
</reference>
<sequence>MVLGAWFMEILQGTGRLFLLPFLYIALIMSVMVSANRIKKERRMFGTRVFDRFSEWKGTWSVSLLTGLIISMIGLGIGLTVSYPFLFLAAAILLLVSLTGKLSWYSPSYTLGLSGLALLLLPYLPENWKSHPWMETLFETSLPMVALLLSLLLIREGFMLLKTSPSHTFPERTKGRRGLWIGQHKGKRMTMVPFFSLIPGGLIEPFASWWPAITVNGDTYGIILVPFVLGAEWLVRGQSPEMASKTIGRHTFLLALVLTALSVGSFFVEALSIAVFALALIGREWVYLRHRTRENKTPFFTSTPKGVRILGVIPNSPADQMGLIPGELIERVNSIPVRTENQFYEALQNTGAFTKIEVRDEWGENRYVQRAMYEGEHYELGLVFVEPPTHENSVGFF</sequence>
<dbReference type="SUPFAM" id="SSF50156">
    <property type="entry name" value="PDZ domain-like"/>
    <property type="match status" value="1"/>
</dbReference>
<dbReference type="Gene3D" id="2.30.42.10">
    <property type="match status" value="1"/>
</dbReference>
<name>A0A845DXD4_9BACI</name>
<feature type="transmembrane region" description="Helical" evidence="1">
    <location>
        <begin position="17"/>
        <end position="38"/>
    </location>
</feature>
<comment type="caution">
    <text evidence="3">The sequence shown here is derived from an EMBL/GenBank/DDBJ whole genome shotgun (WGS) entry which is preliminary data.</text>
</comment>
<feature type="transmembrane region" description="Helical" evidence="1">
    <location>
        <begin position="219"/>
        <end position="235"/>
    </location>
</feature>
<protein>
    <submittedName>
        <fullName evidence="3">PDZ domain-containing protein</fullName>
    </submittedName>
</protein>
<dbReference type="SMART" id="SM00228">
    <property type="entry name" value="PDZ"/>
    <property type="match status" value="1"/>
</dbReference>
<gene>
    <name evidence="3" type="ORF">GLW04_13745</name>
</gene>
<dbReference type="InterPro" id="IPR036034">
    <property type="entry name" value="PDZ_sf"/>
</dbReference>
<evidence type="ECO:0000313" key="3">
    <source>
        <dbReference type="EMBL" id="MYL20962.1"/>
    </source>
</evidence>
<keyword evidence="1" id="KW-0472">Membrane</keyword>
<dbReference type="AlphaFoldDB" id="A0A845DXD4"/>
<evidence type="ECO:0000256" key="1">
    <source>
        <dbReference type="SAM" id="Phobius"/>
    </source>
</evidence>
<evidence type="ECO:0000259" key="2">
    <source>
        <dbReference type="SMART" id="SM00228"/>
    </source>
</evidence>
<feature type="transmembrane region" description="Helical" evidence="1">
    <location>
        <begin position="107"/>
        <end position="124"/>
    </location>
</feature>